<dbReference type="Proteomes" id="UP000536640">
    <property type="component" value="Unassembled WGS sequence"/>
</dbReference>
<keyword evidence="2" id="KW-1185">Reference proteome</keyword>
<gene>
    <name evidence="1" type="ORF">HNQ57_000553</name>
</gene>
<comment type="caution">
    <text evidence="1">The sequence shown here is derived from an EMBL/GenBank/DDBJ whole genome shotgun (WGS) entry which is preliminary data.</text>
</comment>
<dbReference type="SUPFAM" id="SSF160104">
    <property type="entry name" value="Acetoacetate decarboxylase-like"/>
    <property type="match status" value="1"/>
</dbReference>
<dbReference type="InterPro" id="IPR023375">
    <property type="entry name" value="ADC_dom_sf"/>
</dbReference>
<reference evidence="1 2" key="1">
    <citation type="submission" date="2020-08" db="EMBL/GenBank/DDBJ databases">
        <title>Genomic Encyclopedia of Type Strains, Phase IV (KMG-IV): sequencing the most valuable type-strain genomes for metagenomic binning, comparative biology and taxonomic classification.</title>
        <authorList>
            <person name="Goeker M."/>
        </authorList>
    </citation>
    <scope>NUCLEOTIDE SEQUENCE [LARGE SCALE GENOMIC DNA]</scope>
    <source>
        <strain evidence="1 2">DSM 25701</strain>
    </source>
</reference>
<dbReference type="RefSeq" id="WP_184461080.1">
    <property type="nucleotide sequence ID" value="NZ_JACHHW010000001.1"/>
</dbReference>
<dbReference type="GO" id="GO:0047602">
    <property type="term" value="F:acetoacetate decarboxylase activity"/>
    <property type="evidence" value="ECO:0007669"/>
    <property type="project" value="UniProtKB-EC"/>
</dbReference>
<sequence length="262" mass="29465">MSTPNGNPGDIHNWPILKVVYRTDPEKLAALLPPGIKPGKDPLVKLNIYNYPVPDEPELGILTTVNADFNGIEGEYALGYGIDQESAIFSSQEINGQPKYPCNTSFYREQDRVVARCTHNGYTFFEFEGKSVGVEPNLDDFTVNEWWIKVSRAVGSDFSDMSNVKYDFPPHVVHVKSVYGTVHLEKVEGKIRFLESPWDPYATRLPMRELVSANLWWAVFKERSISIAGELDPKGFAPFSDVIGGSRWPGFQGGPLREDCFK</sequence>
<dbReference type="Gene3D" id="2.40.400.10">
    <property type="entry name" value="Acetoacetate decarboxylase-like"/>
    <property type="match status" value="1"/>
</dbReference>
<dbReference type="Pfam" id="PF06314">
    <property type="entry name" value="ADC"/>
    <property type="match status" value="1"/>
</dbReference>
<dbReference type="EC" id="4.1.1.4" evidence="1"/>
<name>A0A840R154_9GAMM</name>
<dbReference type="AlphaFoldDB" id="A0A840R154"/>
<dbReference type="EMBL" id="JACHHW010000001">
    <property type="protein sequence ID" value="MBB5186294.1"/>
    <property type="molecule type" value="Genomic_DNA"/>
</dbReference>
<accession>A0A840R154</accession>
<keyword evidence="1" id="KW-0456">Lyase</keyword>
<organism evidence="1 2">
    <name type="scientific">Zhongshania antarctica</name>
    <dbReference type="NCBI Taxonomy" id="641702"/>
    <lineage>
        <taxon>Bacteria</taxon>
        <taxon>Pseudomonadati</taxon>
        <taxon>Pseudomonadota</taxon>
        <taxon>Gammaproteobacteria</taxon>
        <taxon>Cellvibrionales</taxon>
        <taxon>Spongiibacteraceae</taxon>
        <taxon>Zhongshania</taxon>
    </lineage>
</organism>
<proteinExistence type="predicted"/>
<protein>
    <submittedName>
        <fullName evidence="1">Acetoacetate decarboxylase</fullName>
        <ecNumber evidence="1">4.1.1.4</ecNumber>
    </submittedName>
</protein>
<dbReference type="InterPro" id="IPR010451">
    <property type="entry name" value="Acetoacetate_decarboxylase"/>
</dbReference>
<evidence type="ECO:0000313" key="2">
    <source>
        <dbReference type="Proteomes" id="UP000536640"/>
    </source>
</evidence>
<evidence type="ECO:0000313" key="1">
    <source>
        <dbReference type="EMBL" id="MBB5186294.1"/>
    </source>
</evidence>